<proteinExistence type="predicted"/>
<organism evidence="2 3">
    <name type="scientific">Sulfitobacter noctilucicola</name>
    <dbReference type="NCBI Taxonomy" id="1342301"/>
    <lineage>
        <taxon>Bacteria</taxon>
        <taxon>Pseudomonadati</taxon>
        <taxon>Pseudomonadota</taxon>
        <taxon>Alphaproteobacteria</taxon>
        <taxon>Rhodobacterales</taxon>
        <taxon>Roseobacteraceae</taxon>
        <taxon>Sulfitobacter</taxon>
    </lineage>
</organism>
<keyword evidence="3" id="KW-1185">Reference proteome</keyword>
<evidence type="ECO:0000313" key="2">
    <source>
        <dbReference type="EMBL" id="MBB4173118.1"/>
    </source>
</evidence>
<feature type="transmembrane region" description="Helical" evidence="1">
    <location>
        <begin position="44"/>
        <end position="65"/>
    </location>
</feature>
<protein>
    <submittedName>
        <fullName evidence="2">Uncharacterized protein</fullName>
    </submittedName>
</protein>
<keyword evidence="1" id="KW-0472">Membrane</keyword>
<dbReference type="OrthoDB" id="7728331at2"/>
<sequence>MKITHNSPDQLVIENNPVWLAVFLSVFGLTFMAIGLFAVSAEPLMGFVFVAAGLGIAIGFNMIFVRRTQLILDRSAQKVLLRRRGWLRDNSLTWEMRYLDRAIVETSRSSDNNTHRAALIINGGMDEGTHPLTIVYSSGRGASRAADAINRWLDSTPATA</sequence>
<reference evidence="2 3" key="1">
    <citation type="submission" date="2020-08" db="EMBL/GenBank/DDBJ databases">
        <title>Genomic Encyclopedia of Type Strains, Phase IV (KMG-IV): sequencing the most valuable type-strain genomes for metagenomic binning, comparative biology and taxonomic classification.</title>
        <authorList>
            <person name="Goeker M."/>
        </authorList>
    </citation>
    <scope>NUCLEOTIDE SEQUENCE [LARGE SCALE GENOMIC DNA]</scope>
    <source>
        <strain evidence="2 3">DSM 101015</strain>
    </source>
</reference>
<dbReference type="EMBL" id="JACIFU010000001">
    <property type="protein sequence ID" value="MBB4173118.1"/>
    <property type="molecule type" value="Genomic_DNA"/>
</dbReference>
<feature type="transmembrane region" description="Helical" evidence="1">
    <location>
        <begin position="18"/>
        <end position="38"/>
    </location>
</feature>
<name>A0A7W6M6Q2_9RHOB</name>
<keyword evidence="1" id="KW-1133">Transmembrane helix</keyword>
<accession>A0A7W6M6Q2</accession>
<dbReference type="AlphaFoldDB" id="A0A7W6M6Q2"/>
<dbReference type="Proteomes" id="UP000565745">
    <property type="component" value="Unassembled WGS sequence"/>
</dbReference>
<comment type="caution">
    <text evidence="2">The sequence shown here is derived from an EMBL/GenBank/DDBJ whole genome shotgun (WGS) entry which is preliminary data.</text>
</comment>
<gene>
    <name evidence="2" type="ORF">GGR93_000879</name>
</gene>
<keyword evidence="1" id="KW-0812">Transmembrane</keyword>
<evidence type="ECO:0000313" key="3">
    <source>
        <dbReference type="Proteomes" id="UP000565745"/>
    </source>
</evidence>
<evidence type="ECO:0000256" key="1">
    <source>
        <dbReference type="SAM" id="Phobius"/>
    </source>
</evidence>
<dbReference type="RefSeq" id="WP_025054806.1">
    <property type="nucleotide sequence ID" value="NZ_JACIFU010000001.1"/>
</dbReference>